<accession>A0A2M7W407</accession>
<evidence type="ECO:0000259" key="1">
    <source>
        <dbReference type="PROSITE" id="PS51186"/>
    </source>
</evidence>
<dbReference type="InterPro" id="IPR016181">
    <property type="entry name" value="Acyl_CoA_acyltransferase"/>
</dbReference>
<gene>
    <name evidence="2" type="ORF">COX64_00240</name>
</gene>
<feature type="domain" description="N-acetyltransferase" evidence="1">
    <location>
        <begin position="129"/>
        <end position="270"/>
    </location>
</feature>
<dbReference type="Proteomes" id="UP000228952">
    <property type="component" value="Unassembled WGS sequence"/>
</dbReference>
<name>A0A2M7W407_9BACT</name>
<comment type="caution">
    <text evidence="2">The sequence shown here is derived from an EMBL/GenBank/DDBJ whole genome shotgun (WGS) entry which is preliminary data.</text>
</comment>
<evidence type="ECO:0000313" key="2">
    <source>
        <dbReference type="EMBL" id="PJA15812.1"/>
    </source>
</evidence>
<organism evidence="2 3">
    <name type="scientific">Candidatus Dojkabacteria bacterium CG_4_10_14_0_2_um_filter_Dojkabacteria_WS6_41_15</name>
    <dbReference type="NCBI Taxonomy" id="2014249"/>
    <lineage>
        <taxon>Bacteria</taxon>
        <taxon>Candidatus Dojkabacteria</taxon>
    </lineage>
</organism>
<dbReference type="Pfam" id="PF00583">
    <property type="entry name" value="Acetyltransf_1"/>
    <property type="match status" value="1"/>
</dbReference>
<proteinExistence type="predicted"/>
<protein>
    <recommendedName>
        <fullName evidence="1">N-acetyltransferase domain-containing protein</fullName>
    </recommendedName>
</protein>
<dbReference type="Gene3D" id="3.40.630.30">
    <property type="match status" value="1"/>
</dbReference>
<reference evidence="3" key="1">
    <citation type="submission" date="2017-09" db="EMBL/GenBank/DDBJ databases">
        <title>Depth-based differentiation of microbial function through sediment-hosted aquifers and enrichment of novel symbionts in the deep terrestrial subsurface.</title>
        <authorList>
            <person name="Probst A.J."/>
            <person name="Ladd B."/>
            <person name="Jarett J.K."/>
            <person name="Geller-Mcgrath D.E."/>
            <person name="Sieber C.M.K."/>
            <person name="Emerson J.B."/>
            <person name="Anantharaman K."/>
            <person name="Thomas B.C."/>
            <person name="Malmstrom R."/>
            <person name="Stieglmeier M."/>
            <person name="Klingl A."/>
            <person name="Woyke T."/>
            <person name="Ryan C.M."/>
            <person name="Banfield J.F."/>
        </authorList>
    </citation>
    <scope>NUCLEOTIDE SEQUENCE [LARGE SCALE GENOMIC DNA]</scope>
</reference>
<dbReference type="CDD" id="cd04301">
    <property type="entry name" value="NAT_SF"/>
    <property type="match status" value="1"/>
</dbReference>
<evidence type="ECO:0000313" key="3">
    <source>
        <dbReference type="Proteomes" id="UP000228952"/>
    </source>
</evidence>
<dbReference type="EMBL" id="PFQB01000008">
    <property type="protein sequence ID" value="PJA15812.1"/>
    <property type="molecule type" value="Genomic_DNA"/>
</dbReference>
<dbReference type="InterPro" id="IPR000182">
    <property type="entry name" value="GNAT_dom"/>
</dbReference>
<dbReference type="GO" id="GO:0016747">
    <property type="term" value="F:acyltransferase activity, transferring groups other than amino-acyl groups"/>
    <property type="evidence" value="ECO:0007669"/>
    <property type="project" value="InterPro"/>
</dbReference>
<sequence length="270" mass="31539">MQIDQFEARKIIRANNLLWRCTFYDEFVTLPMYDLCFVLNTDAHFMNCAMNFECEDLKEFEQELHIIEEFYKIRRKDSGIYLSQFDLPRGLELFLQERGYSEIKGEEGVFWGLDYTDLKEIKYEGLQNLEIRECRTTDEFAQYLIASKEGYNDFDYTPFAASLSKMFNTHVDGITQLHFVGYVNRRPVASGTIGVFFDTALWINAAVIPEYRKRGINTAMMVRAIKEAHKLGATKFYYSTDVDNVGSIKSGINIGFTEVIRQRMYSKVSR</sequence>
<dbReference type="AlphaFoldDB" id="A0A2M7W407"/>
<dbReference type="SUPFAM" id="SSF55729">
    <property type="entry name" value="Acyl-CoA N-acyltransferases (Nat)"/>
    <property type="match status" value="1"/>
</dbReference>
<dbReference type="PROSITE" id="PS51186">
    <property type="entry name" value="GNAT"/>
    <property type="match status" value="1"/>
</dbReference>